<reference evidence="2 3" key="1">
    <citation type="submission" date="2019-07" db="EMBL/GenBank/DDBJ databases">
        <authorList>
            <person name="Zhao L.H."/>
        </authorList>
    </citation>
    <scope>NUCLEOTIDE SEQUENCE [LARGE SCALE GENOMIC DNA]</scope>
    <source>
        <strain evidence="2 3">Co35</strain>
    </source>
</reference>
<sequence length="497" mass="55943">MEVRPSLVTVEGIDADRLGVLGVQLDVMVGGRRVWSITPREGFVTWPVALTTGLNAPVVVELIDRLGRSHWSGRLEFGGQGPADLVDQRGRIVALNKWGRPARPWELMEPNERRWFLDELEHLLGVLHSLGYEAFVVGGTLLGAVRDRRMLGHDDDADIAWFCREESPADVAAASFVMERDLASRGYRVVRHSAAHVQVCFGGEPGLPDFYIDIFTAFITDGEFCEPIHMRTAELSARDILPTTRVVLESRELAAPANPEAWLAACYGPNWRRPDPSFRFETPIDTVRRFHGWFGSQNTHREYWNARYATDQLDVPGRLAELVMERARPGDLIVDLGCGLGAAAVDLAEHGLDVWAVDYAEAAISRLRQMAGERALTLRADTVNLYDRRQVMSYAIDVRRENRRVLAVASRLLDGMTHSGRHHVSQWLRWVLGNDGEAVVTMNHTLADDYDYDDPTTWHVETEAVEMTARQYDLAAVRLDLEEGIGTWEIRSRGGRR</sequence>
<proteinExistence type="predicted"/>
<gene>
    <name evidence="2" type="ORF">FNM00_11975</name>
</gene>
<dbReference type="Gene3D" id="3.40.50.150">
    <property type="entry name" value="Vaccinia Virus protein VP39"/>
    <property type="match status" value="1"/>
</dbReference>
<keyword evidence="3" id="KW-1185">Reference proteome</keyword>
<feature type="domain" description="Tellurite resistance methyltransferase TehB-like" evidence="1">
    <location>
        <begin position="326"/>
        <end position="387"/>
    </location>
</feature>
<dbReference type="SUPFAM" id="SSF53335">
    <property type="entry name" value="S-adenosyl-L-methionine-dependent methyltransferases"/>
    <property type="match status" value="1"/>
</dbReference>
<dbReference type="RefSeq" id="WP_143913780.1">
    <property type="nucleotide sequence ID" value="NZ_VLNT01000009.1"/>
</dbReference>
<dbReference type="GO" id="GO:0008168">
    <property type="term" value="F:methyltransferase activity"/>
    <property type="evidence" value="ECO:0007669"/>
    <property type="project" value="UniProtKB-KW"/>
</dbReference>
<dbReference type="Proteomes" id="UP000316988">
    <property type="component" value="Unassembled WGS sequence"/>
</dbReference>
<dbReference type="OrthoDB" id="9786503at2"/>
<dbReference type="InterPro" id="IPR015985">
    <property type="entry name" value="TehB-like_dom"/>
</dbReference>
<comment type="caution">
    <text evidence="2">The sequence shown here is derived from an EMBL/GenBank/DDBJ whole genome shotgun (WGS) entry which is preliminary data.</text>
</comment>
<name>A0A554S7Q1_9ACTN</name>
<dbReference type="CDD" id="cd02440">
    <property type="entry name" value="AdoMet_MTases"/>
    <property type="match status" value="1"/>
</dbReference>
<organism evidence="2 3">
    <name type="scientific">Aeromicrobium piscarium</name>
    <dbReference type="NCBI Taxonomy" id="2590901"/>
    <lineage>
        <taxon>Bacteria</taxon>
        <taxon>Bacillati</taxon>
        <taxon>Actinomycetota</taxon>
        <taxon>Actinomycetes</taxon>
        <taxon>Propionibacteriales</taxon>
        <taxon>Nocardioidaceae</taxon>
        <taxon>Aeromicrobium</taxon>
    </lineage>
</organism>
<evidence type="ECO:0000313" key="2">
    <source>
        <dbReference type="EMBL" id="TSD62346.1"/>
    </source>
</evidence>
<evidence type="ECO:0000313" key="3">
    <source>
        <dbReference type="Proteomes" id="UP000316988"/>
    </source>
</evidence>
<dbReference type="AlphaFoldDB" id="A0A554S7Q1"/>
<accession>A0A554S7Q1</accession>
<dbReference type="InterPro" id="IPR052613">
    <property type="entry name" value="LicD_transferase"/>
</dbReference>
<dbReference type="PANTHER" id="PTHR13627">
    <property type="entry name" value="FUKUTIN RELATED PROTEIN"/>
    <property type="match status" value="1"/>
</dbReference>
<protein>
    <submittedName>
        <fullName evidence="2">Methyltransferase domain-containing protein</fullName>
    </submittedName>
</protein>
<keyword evidence="2" id="KW-0489">Methyltransferase</keyword>
<dbReference type="GO" id="GO:0032259">
    <property type="term" value="P:methylation"/>
    <property type="evidence" value="ECO:0007669"/>
    <property type="project" value="UniProtKB-KW"/>
</dbReference>
<dbReference type="EMBL" id="VLNT01000009">
    <property type="protein sequence ID" value="TSD62346.1"/>
    <property type="molecule type" value="Genomic_DNA"/>
</dbReference>
<evidence type="ECO:0000259" key="1">
    <source>
        <dbReference type="Pfam" id="PF03848"/>
    </source>
</evidence>
<dbReference type="InterPro" id="IPR029063">
    <property type="entry name" value="SAM-dependent_MTases_sf"/>
</dbReference>
<dbReference type="PANTHER" id="PTHR13627:SF31">
    <property type="entry name" value="RIBITOL 5-PHOSPHATE TRANSFERASE FKRP"/>
    <property type="match status" value="1"/>
</dbReference>
<dbReference type="Pfam" id="PF03848">
    <property type="entry name" value="TehB"/>
    <property type="match status" value="1"/>
</dbReference>
<keyword evidence="2" id="KW-0808">Transferase</keyword>